<dbReference type="Proteomes" id="UP001254257">
    <property type="component" value="Unassembled WGS sequence"/>
</dbReference>
<dbReference type="InterPro" id="IPR050114">
    <property type="entry name" value="UPF0173_UPF0282_UlaG_hydrolase"/>
</dbReference>
<dbReference type="RefSeq" id="WP_316017402.1">
    <property type="nucleotide sequence ID" value="NZ_JAWDID010000006.1"/>
</dbReference>
<sequence length="256" mass="27630">MQIQLLRNALLKLTYAGRTLLIDPDLGAKHSRPSFTGRSQNPMVDLPEPIESILAGVDQVIVSHLHADHFDAVAKERLPKELAVLCQPGDEETIRAAGFTNVTPLEHFLRLGPIVITRQPAQHGTGAVVEKMGKVMGLTFEAPGEPTLYWCGDSVLYPPLRDAVAATAPEVIVSHSCGAKWDDRLIVMDAEQTLELCETHPAAVVIATHMEALDHATVSRAALRQAAQARGIGEERLRIPADGETIEIRCPAPAGA</sequence>
<dbReference type="EMBL" id="JAWDID010000006">
    <property type="protein sequence ID" value="MDU0339501.1"/>
    <property type="molecule type" value="Genomic_DNA"/>
</dbReference>
<keyword evidence="4" id="KW-1185">Reference proteome</keyword>
<protein>
    <submittedName>
        <fullName evidence="3">MBL fold metallo-hydrolase</fullName>
    </submittedName>
</protein>
<dbReference type="PANTHER" id="PTHR43546">
    <property type="entry name" value="UPF0173 METAL-DEPENDENT HYDROLASE MJ1163-RELATED"/>
    <property type="match status" value="1"/>
</dbReference>
<evidence type="ECO:0000313" key="3">
    <source>
        <dbReference type="EMBL" id="MDU0339501.1"/>
    </source>
</evidence>
<proteinExistence type="predicted"/>
<dbReference type="Gene3D" id="3.60.15.10">
    <property type="entry name" value="Ribonuclease Z/Hydroxyacylglutathione hydrolase-like"/>
    <property type="match status" value="1"/>
</dbReference>
<keyword evidence="1" id="KW-0378">Hydrolase</keyword>
<reference evidence="3 4" key="1">
    <citation type="submission" date="2023-09" db="EMBL/GenBank/DDBJ databases">
        <title>Whole genome shotgun sequencing (WGS) of Bosea sp. ZW T0_25, isolated from stored onions (Allium cepa).</title>
        <authorList>
            <person name="Stoll D.A."/>
            <person name="Huch M."/>
        </authorList>
    </citation>
    <scope>NUCLEOTIDE SEQUENCE [LARGE SCALE GENOMIC DNA]</scope>
    <source>
        <strain evidence="3 4">ZW T0_25</strain>
    </source>
</reference>
<evidence type="ECO:0000256" key="1">
    <source>
        <dbReference type="ARBA" id="ARBA00022801"/>
    </source>
</evidence>
<feature type="domain" description="Metallo-beta-lactamase" evidence="2">
    <location>
        <begin position="18"/>
        <end position="210"/>
    </location>
</feature>
<dbReference type="InterPro" id="IPR036866">
    <property type="entry name" value="RibonucZ/Hydroxyglut_hydro"/>
</dbReference>
<dbReference type="InterPro" id="IPR001279">
    <property type="entry name" value="Metallo-B-lactamas"/>
</dbReference>
<evidence type="ECO:0000313" key="4">
    <source>
        <dbReference type="Proteomes" id="UP001254257"/>
    </source>
</evidence>
<dbReference type="PANTHER" id="PTHR43546:SF9">
    <property type="entry name" value="L-ASCORBATE-6-PHOSPHATE LACTONASE ULAG-RELATED"/>
    <property type="match status" value="1"/>
</dbReference>
<comment type="caution">
    <text evidence="3">The sequence shown here is derived from an EMBL/GenBank/DDBJ whole genome shotgun (WGS) entry which is preliminary data.</text>
</comment>
<accession>A0ABU3S434</accession>
<gene>
    <name evidence="3" type="ORF">RKE40_06400</name>
</gene>
<dbReference type="Pfam" id="PF12706">
    <property type="entry name" value="Lactamase_B_2"/>
    <property type="match status" value="1"/>
</dbReference>
<name>A0ABU3S434_9HYPH</name>
<dbReference type="SUPFAM" id="SSF56281">
    <property type="entry name" value="Metallo-hydrolase/oxidoreductase"/>
    <property type="match status" value="1"/>
</dbReference>
<evidence type="ECO:0000259" key="2">
    <source>
        <dbReference type="Pfam" id="PF12706"/>
    </source>
</evidence>
<organism evidence="3 4">
    <name type="scientific">Bosea rubneri</name>
    <dbReference type="NCBI Taxonomy" id="3075434"/>
    <lineage>
        <taxon>Bacteria</taxon>
        <taxon>Pseudomonadati</taxon>
        <taxon>Pseudomonadota</taxon>
        <taxon>Alphaproteobacteria</taxon>
        <taxon>Hyphomicrobiales</taxon>
        <taxon>Boseaceae</taxon>
        <taxon>Bosea</taxon>
    </lineage>
</organism>